<proteinExistence type="predicted"/>
<keyword evidence="2" id="KW-0812">Transmembrane</keyword>
<keyword evidence="5" id="KW-1185">Reference proteome</keyword>
<evidence type="ECO:0000313" key="4">
    <source>
        <dbReference type="EMBL" id="MFH8544083.1"/>
    </source>
</evidence>
<keyword evidence="2" id="KW-0472">Membrane</keyword>
<dbReference type="InterPro" id="IPR049817">
    <property type="entry name" value="Encap_f2b"/>
</dbReference>
<comment type="caution">
    <text evidence="4">The sequence shown here is derived from an EMBL/GenBank/DDBJ whole genome shotgun (WGS) entry which is preliminary data.</text>
</comment>
<dbReference type="Pfam" id="PF19307">
    <property type="entry name" value="SrpI-like"/>
    <property type="match status" value="1"/>
</dbReference>
<feature type="transmembrane region" description="Helical" evidence="2">
    <location>
        <begin position="438"/>
        <end position="460"/>
    </location>
</feature>
<feature type="domain" description="Cyclic nucleotide-binding" evidence="3">
    <location>
        <begin position="101"/>
        <end position="196"/>
    </location>
</feature>
<dbReference type="PROSITE" id="PS50042">
    <property type="entry name" value="CNMP_BINDING_3"/>
    <property type="match status" value="1"/>
</dbReference>
<dbReference type="Pfam" id="PF00027">
    <property type="entry name" value="cNMP_binding"/>
    <property type="match status" value="1"/>
</dbReference>
<dbReference type="InterPro" id="IPR014710">
    <property type="entry name" value="RmlC-like_jellyroll"/>
</dbReference>
<evidence type="ECO:0000256" key="1">
    <source>
        <dbReference type="SAM" id="MobiDB-lite"/>
    </source>
</evidence>
<accession>A0ABW7QH99</accession>
<dbReference type="SUPFAM" id="SSF51206">
    <property type="entry name" value="cAMP-binding domain-like"/>
    <property type="match status" value="1"/>
</dbReference>
<evidence type="ECO:0000256" key="2">
    <source>
        <dbReference type="SAM" id="Phobius"/>
    </source>
</evidence>
<dbReference type="InterPro" id="IPR000595">
    <property type="entry name" value="cNMP-bd_dom"/>
</dbReference>
<dbReference type="PANTHER" id="PTHR24567:SF74">
    <property type="entry name" value="HTH-TYPE TRANSCRIPTIONAL REGULATOR ARCR"/>
    <property type="match status" value="1"/>
</dbReference>
<reference evidence="4 5" key="1">
    <citation type="submission" date="2024-10" db="EMBL/GenBank/DDBJ databases">
        <title>The Natural Products Discovery Center: Release of the First 8490 Sequenced Strains for Exploring Actinobacteria Biosynthetic Diversity.</title>
        <authorList>
            <person name="Kalkreuter E."/>
            <person name="Kautsar S.A."/>
            <person name="Yang D."/>
            <person name="Bader C.D."/>
            <person name="Teijaro C.N."/>
            <person name="Fluegel L."/>
            <person name="Davis C.M."/>
            <person name="Simpson J.R."/>
            <person name="Lauterbach L."/>
            <person name="Steele A.D."/>
            <person name="Gui C."/>
            <person name="Meng S."/>
            <person name="Li G."/>
            <person name="Viehrig K."/>
            <person name="Ye F."/>
            <person name="Su P."/>
            <person name="Kiefer A.F."/>
            <person name="Nichols A."/>
            <person name="Cepeda A.J."/>
            <person name="Yan W."/>
            <person name="Fan B."/>
            <person name="Jiang Y."/>
            <person name="Adhikari A."/>
            <person name="Zheng C.-J."/>
            <person name="Schuster L."/>
            <person name="Cowan T.M."/>
            <person name="Smanski M.J."/>
            <person name="Chevrette M.G."/>
            <person name="De Carvalho L.P.S."/>
            <person name="Shen B."/>
        </authorList>
    </citation>
    <scope>NUCLEOTIDE SEQUENCE [LARGE SCALE GENOMIC DNA]</scope>
    <source>
        <strain evidence="4 5">NPDC017990</strain>
    </source>
</reference>
<feature type="region of interest" description="Disordered" evidence="1">
    <location>
        <begin position="1"/>
        <end position="20"/>
    </location>
</feature>
<sequence>MTVETSPEAQLEPPRQTSLGTAAARNLATTTKSAPQMQEITSRWLLRMLPWVETKGGAYRVNRRLSYTVGDGRIEFIQDGGDVRVIPRELGELAMLRGFDDVEVLKAIADRCVQRDFRAGEVLVERGTPAEQLHLIAHGRINRKSVGKYGDEVGQGVLADGDRFGEQALLDTDARWDSTATAETAGTLLTLSREDFAAVQASAPSLQTHLTEFRRLPEQRQNKHGEAEIAMSAGHTGEVALPGAFVDYELKPREYELSVAQTVLRVRTRVADLYNGPMNQTEEQLRLTIEALRERQEDELINNREFGLLHNADFKQRIQPHTGPPTPDDLDELLCRRRGTKLLLAHPKTIAAIGREFNARGLYPDHVDLGGQSVPAWRGVPILPCNKIPISKEQTSSILAMRIGEDNQGVIGLHQTGLPEEYEPGLSVRFMGINEQAIISYLVSTYYSAAILVPSALGVLENVQIARRPA</sequence>
<keyword evidence="2" id="KW-1133">Transmembrane helix</keyword>
<evidence type="ECO:0000259" key="3">
    <source>
        <dbReference type="PROSITE" id="PS50042"/>
    </source>
</evidence>
<dbReference type="InterPro" id="IPR050397">
    <property type="entry name" value="Env_Response_Regulators"/>
</dbReference>
<name>A0ABW7QH99_9ACTN</name>
<dbReference type="RefSeq" id="WP_397707390.1">
    <property type="nucleotide sequence ID" value="NZ_JBIRGN010000001.1"/>
</dbReference>
<organism evidence="4 5">
    <name type="scientific">Streptomyces longisporoflavus</name>
    <dbReference type="NCBI Taxonomy" id="28044"/>
    <lineage>
        <taxon>Bacteria</taxon>
        <taxon>Bacillati</taxon>
        <taxon>Actinomycetota</taxon>
        <taxon>Actinomycetes</taxon>
        <taxon>Kitasatosporales</taxon>
        <taxon>Streptomycetaceae</taxon>
        <taxon>Streptomyces</taxon>
    </lineage>
</organism>
<dbReference type="Gene3D" id="2.60.120.10">
    <property type="entry name" value="Jelly Rolls"/>
    <property type="match status" value="1"/>
</dbReference>
<dbReference type="InterPro" id="IPR018490">
    <property type="entry name" value="cNMP-bd_dom_sf"/>
</dbReference>
<dbReference type="CDD" id="cd00038">
    <property type="entry name" value="CAP_ED"/>
    <property type="match status" value="1"/>
</dbReference>
<gene>
    <name evidence="4" type="ORF">ACH4F9_03610</name>
</gene>
<dbReference type="PANTHER" id="PTHR24567">
    <property type="entry name" value="CRP FAMILY TRANSCRIPTIONAL REGULATORY PROTEIN"/>
    <property type="match status" value="1"/>
</dbReference>
<protein>
    <submittedName>
        <fullName evidence="4">Family 2B encapsulin nanocompartment shell protein</fullName>
    </submittedName>
</protein>
<dbReference type="NCBIfam" id="NF041163">
    <property type="entry name" value="encap_f2b"/>
    <property type="match status" value="1"/>
</dbReference>
<dbReference type="InterPro" id="IPR045641">
    <property type="entry name" value="SrpI-like"/>
</dbReference>
<dbReference type="SMART" id="SM00100">
    <property type="entry name" value="cNMP"/>
    <property type="match status" value="1"/>
</dbReference>
<evidence type="ECO:0000313" key="5">
    <source>
        <dbReference type="Proteomes" id="UP001610818"/>
    </source>
</evidence>
<dbReference type="Proteomes" id="UP001610818">
    <property type="component" value="Unassembled WGS sequence"/>
</dbReference>
<dbReference type="EMBL" id="JBIRGQ010000001">
    <property type="protein sequence ID" value="MFH8544083.1"/>
    <property type="molecule type" value="Genomic_DNA"/>
</dbReference>